<feature type="domain" description="PAC" evidence="18">
    <location>
        <begin position="555"/>
        <end position="607"/>
    </location>
</feature>
<dbReference type="Gene3D" id="1.10.287.130">
    <property type="match status" value="1"/>
</dbReference>
<feature type="coiled-coil region" evidence="15">
    <location>
        <begin position="205"/>
        <end position="236"/>
    </location>
</feature>
<dbReference type="Pfam" id="PF02518">
    <property type="entry name" value="HATPase_c"/>
    <property type="match status" value="1"/>
</dbReference>
<dbReference type="SUPFAM" id="SSF47384">
    <property type="entry name" value="Homodimeric domain of signal transducing histidine kinase"/>
    <property type="match status" value="1"/>
</dbReference>
<evidence type="ECO:0000259" key="17">
    <source>
        <dbReference type="PROSITE" id="PS50112"/>
    </source>
</evidence>
<dbReference type="GO" id="GO:0016020">
    <property type="term" value="C:membrane"/>
    <property type="evidence" value="ECO:0007669"/>
    <property type="project" value="UniProtKB-SubCell"/>
</dbReference>
<dbReference type="CDD" id="cd16922">
    <property type="entry name" value="HATPase_EvgS-ArcB-TorS-like"/>
    <property type="match status" value="1"/>
</dbReference>
<keyword evidence="5" id="KW-0597">Phosphoprotein</keyword>
<evidence type="ECO:0000259" key="18">
    <source>
        <dbReference type="PROSITE" id="PS50113"/>
    </source>
</evidence>
<reference evidence="19" key="1">
    <citation type="submission" date="2020-02" db="EMBL/GenBank/DDBJ databases">
        <authorList>
            <person name="Meier V. D."/>
        </authorList>
    </citation>
    <scope>NUCLEOTIDE SEQUENCE</scope>
    <source>
        <strain evidence="19">AVDCRST_MAG94</strain>
    </source>
</reference>
<dbReference type="PROSITE" id="PS50112">
    <property type="entry name" value="PAS"/>
    <property type="match status" value="3"/>
</dbReference>
<evidence type="ECO:0000256" key="15">
    <source>
        <dbReference type="SAM" id="Coils"/>
    </source>
</evidence>
<dbReference type="InterPro" id="IPR036890">
    <property type="entry name" value="HATPase_C_sf"/>
</dbReference>
<dbReference type="PROSITE" id="PS50109">
    <property type="entry name" value="HIS_KIN"/>
    <property type="match status" value="1"/>
</dbReference>
<dbReference type="Pfam" id="PF01590">
    <property type="entry name" value="GAF"/>
    <property type="match status" value="1"/>
</dbReference>
<feature type="domain" description="PAS" evidence="17">
    <location>
        <begin position="902"/>
        <end position="948"/>
    </location>
</feature>
<evidence type="ECO:0000259" key="16">
    <source>
        <dbReference type="PROSITE" id="PS50109"/>
    </source>
</evidence>
<dbReference type="SUPFAM" id="SSF55781">
    <property type="entry name" value="GAF domain-like"/>
    <property type="match status" value="2"/>
</dbReference>
<sequence>MTKALPSVSLDDVLMTETLAHRSPRTPDLQTENQALHTLARQLAEQPQSMLKTLVTVAKDLCQAGTAGVSLLEVTPDGEESFRWHVLAGALAGYEGETTPRNFSPCGICLDRQAPQLYFHPERYFTDLQQAHPAIVEGLVLPLIVANQPLGTIWIVSHDEARQFDAEDVRLLTSLADFTAAALHSMQLRQTAEAALQHEQTARQTAELSLRLEAERQQAETALQEAHVQLESALAAGSVYTWRWNIPANRVVVNAAFAALFGVDPAVATTAGLPLEVFIHSMHEEDRPRVSVAIQEAIATGEDYAAEYRVQTGSGEERWLRARGRVEYDAAGLPIAFPGALADITDRKQAEAALRASEERFRNMANNAPVTVWVTDSTGYCTYLSQSWYDFTGQTEAAGLGFGWLNVVHPEDIEAAKTIFLASNERQEAFRLEYRLRCQDGDYRWAINAAKPWFGVDGAFKGYIGSIIDISDRKQAEVALAQREAELRLVTNAVPALIAFVDADQRYRFNNRGYEAWFGRSATEIYGKPVREVLGEAAYAGIRPYIEQVLSGQQVNFEHQVPHQAGGTRYVNTTYVPRFDAQGGVEGFVALVNDISERKQAEAALRQSESRYRTLFESIDEGFCVVEVLLDADDTPIDYRVLEVNPIFEQQTGLQQAVGKTARQLKLEAHWIEIYGRVALTGEAIRFENGSESLQRWFDVYACCTGEPEERKVAIVFKDISERKRAEAKARQTAEANAFRVSLTDVLRPLVDPLEMQAMASRVLGEYLGANRVAYFEVRDADYVVERDYVNGAAGLAGRYPIASFGPKLLAAFRAGHTVPVSNVPADPNLSPEQRLAYATLEIGAHISVPLVKEGLLVAGLAVHMSEARVWTPDEIALAEEVAERTWAAVERARAEAALRQSEEKSRNILESIAESFFALDQDWRFTYMNQSAEALLGRTLSDLIGKNIWDEYPGLAGNELESAYRGAMHERVAKSLTAFYPNHDRWYEVRAYPAANGIAVYFNNVTARKAAEAEREQLLQQEQAARAEAQRANRIKDEFLAVLSHELRSPLNPILGWTQLLQNGKLNAARQAEALKTIERNAKLQAQLIEDLLDISRIMQGKLFLTVMPVSLASVIAAALETVQLAAEAKNIAIVLDLDPDVAPVSGDAVRLQQVVWNLLTNAVKFTDSGGQVTVELSRVAAAGSLDHTMAQIRVIDRGKGISPQFLPHVFEYFRQEDGSTTRRFGGLGLGLAIVRQIVELHGGTVAAESGGEQQGATFVVQLPTLPQAAPVLSESTYA</sequence>
<dbReference type="InterPro" id="IPR035965">
    <property type="entry name" value="PAS-like_dom_sf"/>
</dbReference>
<dbReference type="InterPro" id="IPR052162">
    <property type="entry name" value="Sensor_kinase/Photoreceptor"/>
</dbReference>
<evidence type="ECO:0000256" key="8">
    <source>
        <dbReference type="ARBA" id="ARBA00022741"/>
    </source>
</evidence>
<dbReference type="SUPFAM" id="SSF55785">
    <property type="entry name" value="PYP-like sensor domain (PAS domain)"/>
    <property type="match status" value="5"/>
</dbReference>
<evidence type="ECO:0000256" key="4">
    <source>
        <dbReference type="ARBA" id="ARBA00012438"/>
    </source>
</evidence>
<evidence type="ECO:0000256" key="9">
    <source>
        <dbReference type="ARBA" id="ARBA00022777"/>
    </source>
</evidence>
<comment type="catalytic activity">
    <reaction evidence="1">
        <text>ATP + protein L-histidine = ADP + protein N-phospho-L-histidine.</text>
        <dbReference type="EC" id="2.7.13.3"/>
    </reaction>
</comment>
<dbReference type="NCBIfam" id="TIGR00229">
    <property type="entry name" value="sensory_box"/>
    <property type="match status" value="4"/>
</dbReference>
<dbReference type="SMART" id="SM00065">
    <property type="entry name" value="GAF"/>
    <property type="match status" value="2"/>
</dbReference>
<organism evidence="19">
    <name type="scientific">uncultured Leptolyngbya sp</name>
    <dbReference type="NCBI Taxonomy" id="332963"/>
    <lineage>
        <taxon>Bacteria</taxon>
        <taxon>Bacillati</taxon>
        <taxon>Cyanobacteriota</taxon>
        <taxon>Cyanophyceae</taxon>
        <taxon>Leptolyngbyales</taxon>
        <taxon>Leptolyngbyaceae</taxon>
        <taxon>Leptolyngbya group</taxon>
        <taxon>Leptolyngbya</taxon>
        <taxon>environmental samples</taxon>
    </lineage>
</organism>
<dbReference type="InterPro" id="IPR005467">
    <property type="entry name" value="His_kinase_dom"/>
</dbReference>
<dbReference type="FunFam" id="3.30.565.10:FF:000010">
    <property type="entry name" value="Sensor histidine kinase RcsC"/>
    <property type="match status" value="1"/>
</dbReference>
<dbReference type="Pfam" id="PF08447">
    <property type="entry name" value="PAS_3"/>
    <property type="match status" value="2"/>
</dbReference>
<keyword evidence="15" id="KW-0175">Coiled coil</keyword>
<dbReference type="InterPro" id="IPR003018">
    <property type="entry name" value="GAF"/>
</dbReference>
<evidence type="ECO:0000256" key="5">
    <source>
        <dbReference type="ARBA" id="ARBA00022553"/>
    </source>
</evidence>
<feature type="coiled-coil region" evidence="15">
    <location>
        <begin position="1009"/>
        <end position="1036"/>
    </location>
</feature>
<evidence type="ECO:0000256" key="3">
    <source>
        <dbReference type="ARBA" id="ARBA00006402"/>
    </source>
</evidence>
<dbReference type="CDD" id="cd00082">
    <property type="entry name" value="HisKA"/>
    <property type="match status" value="1"/>
</dbReference>
<keyword evidence="9 19" id="KW-0418">Kinase</keyword>
<keyword evidence="13" id="KW-0472">Membrane</keyword>
<dbReference type="InterPro" id="IPR013655">
    <property type="entry name" value="PAS_fold_3"/>
</dbReference>
<dbReference type="PROSITE" id="PS50113">
    <property type="entry name" value="PAC"/>
    <property type="match status" value="3"/>
</dbReference>
<dbReference type="SMART" id="SM00091">
    <property type="entry name" value="PAS"/>
    <property type="match status" value="5"/>
</dbReference>
<evidence type="ECO:0000256" key="14">
    <source>
        <dbReference type="ARBA" id="ARBA00074306"/>
    </source>
</evidence>
<dbReference type="Gene3D" id="2.10.70.100">
    <property type="match status" value="1"/>
</dbReference>
<dbReference type="FunFam" id="1.10.287.130:FF:000004">
    <property type="entry name" value="Ethylene receptor 1"/>
    <property type="match status" value="1"/>
</dbReference>
<keyword evidence="12" id="KW-0902">Two-component regulatory system</keyword>
<dbReference type="AlphaFoldDB" id="A0A6J4LFV0"/>
<dbReference type="PRINTS" id="PR00344">
    <property type="entry name" value="BCTRLSENSOR"/>
</dbReference>
<comment type="similarity">
    <text evidence="3">In the N-terminal section; belongs to the phytochrome family.</text>
</comment>
<dbReference type="Gene3D" id="3.30.450.20">
    <property type="entry name" value="PAS domain"/>
    <property type="match status" value="5"/>
</dbReference>
<dbReference type="Pfam" id="PF13188">
    <property type="entry name" value="PAS_8"/>
    <property type="match status" value="1"/>
</dbReference>
<dbReference type="InterPro" id="IPR000700">
    <property type="entry name" value="PAS-assoc_C"/>
</dbReference>
<protein>
    <recommendedName>
        <fullName evidence="14">Circadian input-output histidine kinase CikA</fullName>
        <ecNumber evidence="4">2.7.13.3</ecNumber>
    </recommendedName>
</protein>
<dbReference type="GO" id="GO:0005524">
    <property type="term" value="F:ATP binding"/>
    <property type="evidence" value="ECO:0007669"/>
    <property type="project" value="UniProtKB-KW"/>
</dbReference>
<dbReference type="SUPFAM" id="SSF55874">
    <property type="entry name" value="ATPase domain of HSP90 chaperone/DNA topoisomerase II/histidine kinase"/>
    <property type="match status" value="1"/>
</dbReference>
<dbReference type="InterPro" id="IPR029016">
    <property type="entry name" value="GAF-like_dom_sf"/>
</dbReference>
<dbReference type="Gene3D" id="3.30.565.10">
    <property type="entry name" value="Histidine kinase-like ATPase, C-terminal domain"/>
    <property type="match status" value="1"/>
</dbReference>
<evidence type="ECO:0000256" key="11">
    <source>
        <dbReference type="ARBA" id="ARBA00022989"/>
    </source>
</evidence>
<evidence type="ECO:0000256" key="1">
    <source>
        <dbReference type="ARBA" id="ARBA00000085"/>
    </source>
</evidence>
<name>A0A6J4LFV0_9CYAN</name>
<keyword evidence="7" id="KW-0812">Transmembrane</keyword>
<evidence type="ECO:0000256" key="13">
    <source>
        <dbReference type="ARBA" id="ARBA00023136"/>
    </source>
</evidence>
<dbReference type="SMART" id="SM00086">
    <property type="entry name" value="PAC"/>
    <property type="match status" value="3"/>
</dbReference>
<dbReference type="Pfam" id="PF08448">
    <property type="entry name" value="PAS_4"/>
    <property type="match status" value="2"/>
</dbReference>
<evidence type="ECO:0000256" key="2">
    <source>
        <dbReference type="ARBA" id="ARBA00004370"/>
    </source>
</evidence>
<dbReference type="EC" id="2.7.13.3" evidence="4"/>
<dbReference type="CDD" id="cd00130">
    <property type="entry name" value="PAS"/>
    <property type="match status" value="4"/>
</dbReference>
<feature type="domain" description="PAC" evidence="18">
    <location>
        <begin position="304"/>
        <end position="356"/>
    </location>
</feature>
<gene>
    <name evidence="19" type="ORF">AVDCRST_MAG94-1915</name>
</gene>
<dbReference type="InterPro" id="IPR036097">
    <property type="entry name" value="HisK_dim/P_sf"/>
</dbReference>
<dbReference type="Pfam" id="PF13185">
    <property type="entry name" value="GAF_2"/>
    <property type="match status" value="1"/>
</dbReference>
<dbReference type="Gene3D" id="3.30.450.40">
    <property type="match status" value="2"/>
</dbReference>
<dbReference type="PANTHER" id="PTHR43304">
    <property type="entry name" value="PHYTOCHROME-LIKE PROTEIN CPH1"/>
    <property type="match status" value="1"/>
</dbReference>
<dbReference type="InterPro" id="IPR013656">
    <property type="entry name" value="PAS_4"/>
</dbReference>
<dbReference type="InterPro" id="IPR004358">
    <property type="entry name" value="Sig_transdc_His_kin-like_C"/>
</dbReference>
<dbReference type="SMART" id="SM00387">
    <property type="entry name" value="HATPase_c"/>
    <property type="match status" value="1"/>
</dbReference>
<dbReference type="SMART" id="SM00388">
    <property type="entry name" value="HisKA"/>
    <property type="match status" value="1"/>
</dbReference>
<evidence type="ECO:0000313" key="19">
    <source>
        <dbReference type="EMBL" id="CAA9331026.1"/>
    </source>
</evidence>
<keyword evidence="11" id="KW-1133">Transmembrane helix</keyword>
<feature type="domain" description="Histidine kinase" evidence="16">
    <location>
        <begin position="1043"/>
        <end position="1268"/>
    </location>
</feature>
<dbReference type="InterPro" id="IPR000014">
    <property type="entry name" value="PAS"/>
</dbReference>
<evidence type="ECO:0000256" key="10">
    <source>
        <dbReference type="ARBA" id="ARBA00022840"/>
    </source>
</evidence>
<keyword evidence="6" id="KW-0808">Transferase</keyword>
<dbReference type="PANTHER" id="PTHR43304:SF1">
    <property type="entry name" value="PAC DOMAIN-CONTAINING PROTEIN"/>
    <property type="match status" value="1"/>
</dbReference>
<accession>A0A6J4LFV0</accession>
<keyword evidence="8" id="KW-0547">Nucleotide-binding</keyword>
<comment type="subcellular location">
    <subcellularLocation>
        <location evidence="2">Membrane</location>
    </subcellularLocation>
</comment>
<dbReference type="Pfam" id="PF00512">
    <property type="entry name" value="HisKA"/>
    <property type="match status" value="1"/>
</dbReference>
<evidence type="ECO:0000256" key="6">
    <source>
        <dbReference type="ARBA" id="ARBA00022679"/>
    </source>
</evidence>
<feature type="domain" description="PAS" evidence="17">
    <location>
        <begin position="357"/>
        <end position="427"/>
    </location>
</feature>
<dbReference type="GO" id="GO:0000155">
    <property type="term" value="F:phosphorelay sensor kinase activity"/>
    <property type="evidence" value="ECO:0007669"/>
    <property type="project" value="InterPro"/>
</dbReference>
<feature type="domain" description="PAS" evidence="17">
    <location>
        <begin position="483"/>
        <end position="553"/>
    </location>
</feature>
<proteinExistence type="inferred from homology"/>
<evidence type="ECO:0000256" key="7">
    <source>
        <dbReference type="ARBA" id="ARBA00022692"/>
    </source>
</evidence>
<keyword evidence="10" id="KW-0067">ATP-binding</keyword>
<dbReference type="InterPro" id="IPR001610">
    <property type="entry name" value="PAC"/>
</dbReference>
<evidence type="ECO:0000256" key="12">
    <source>
        <dbReference type="ARBA" id="ARBA00023012"/>
    </source>
</evidence>
<dbReference type="InterPro" id="IPR003661">
    <property type="entry name" value="HisK_dim/P_dom"/>
</dbReference>
<feature type="domain" description="PAC" evidence="18">
    <location>
        <begin position="430"/>
        <end position="482"/>
    </location>
</feature>
<dbReference type="InterPro" id="IPR003594">
    <property type="entry name" value="HATPase_dom"/>
</dbReference>
<dbReference type="FunFam" id="3.30.450.20:FF:000099">
    <property type="entry name" value="Sensory box sensor histidine kinase"/>
    <property type="match status" value="1"/>
</dbReference>
<dbReference type="EMBL" id="CADCTY010000666">
    <property type="protein sequence ID" value="CAA9331026.1"/>
    <property type="molecule type" value="Genomic_DNA"/>
</dbReference>